<keyword evidence="3" id="KW-1185">Reference proteome</keyword>
<evidence type="ECO:0000256" key="1">
    <source>
        <dbReference type="SAM" id="MobiDB-lite"/>
    </source>
</evidence>
<organism evidence="2 3">
    <name type="scientific">Gymnopus androsaceus JB14</name>
    <dbReference type="NCBI Taxonomy" id="1447944"/>
    <lineage>
        <taxon>Eukaryota</taxon>
        <taxon>Fungi</taxon>
        <taxon>Dikarya</taxon>
        <taxon>Basidiomycota</taxon>
        <taxon>Agaricomycotina</taxon>
        <taxon>Agaricomycetes</taxon>
        <taxon>Agaricomycetidae</taxon>
        <taxon>Agaricales</taxon>
        <taxon>Marasmiineae</taxon>
        <taxon>Omphalotaceae</taxon>
        <taxon>Gymnopus</taxon>
    </lineage>
</organism>
<reference evidence="2" key="1">
    <citation type="journal article" date="2019" name="Environ. Microbiol.">
        <title>Fungal ecological strategies reflected in gene transcription - a case study of two litter decomposers.</title>
        <authorList>
            <person name="Barbi F."/>
            <person name="Kohler A."/>
            <person name="Barry K."/>
            <person name="Baskaran P."/>
            <person name="Daum C."/>
            <person name="Fauchery L."/>
            <person name="Ihrmark K."/>
            <person name="Kuo A."/>
            <person name="LaButti K."/>
            <person name="Lipzen A."/>
            <person name="Morin E."/>
            <person name="Grigoriev I.V."/>
            <person name="Henrissat B."/>
            <person name="Lindahl B."/>
            <person name="Martin F."/>
        </authorList>
    </citation>
    <scope>NUCLEOTIDE SEQUENCE</scope>
    <source>
        <strain evidence="2">JB14</strain>
    </source>
</reference>
<dbReference type="Proteomes" id="UP000799118">
    <property type="component" value="Unassembled WGS sequence"/>
</dbReference>
<evidence type="ECO:0000313" key="3">
    <source>
        <dbReference type="Proteomes" id="UP000799118"/>
    </source>
</evidence>
<name>A0A6A4HWI5_9AGAR</name>
<dbReference type="AlphaFoldDB" id="A0A6A4HWI5"/>
<feature type="compositionally biased region" description="Polar residues" evidence="1">
    <location>
        <begin position="1"/>
        <end position="17"/>
    </location>
</feature>
<feature type="region of interest" description="Disordered" evidence="1">
    <location>
        <begin position="1"/>
        <end position="22"/>
    </location>
</feature>
<accession>A0A6A4HWI5</accession>
<dbReference type="EMBL" id="ML769451">
    <property type="protein sequence ID" value="KAE9400965.1"/>
    <property type="molecule type" value="Genomic_DNA"/>
</dbReference>
<gene>
    <name evidence="2" type="ORF">BT96DRAFT_919111</name>
</gene>
<sequence length="181" mass="20709">MSYHQTRSSKPYSNSRCPTEPSEETLESFKSEFLEFYARAWAAGIRAQPTITEHWAPLIAERLSEGKTKIIIYNGCYGGRNFSEELEQKLKQVNKEVEDGTTTFHEYNDHGAIVEAAMRLGREVDDHQASETDPEKERIRILNLGLKAGSGSCANLIWTEIPLFAAWRIDEYDGYEWVVIE</sequence>
<proteinExistence type="predicted"/>
<dbReference type="OrthoDB" id="10487753at2759"/>
<evidence type="ECO:0000313" key="2">
    <source>
        <dbReference type="EMBL" id="KAE9400965.1"/>
    </source>
</evidence>
<protein>
    <submittedName>
        <fullName evidence="2">Uncharacterized protein</fullName>
    </submittedName>
</protein>